<dbReference type="Pfam" id="PF01476">
    <property type="entry name" value="LysM"/>
    <property type="match status" value="1"/>
</dbReference>
<proteinExistence type="predicted"/>
<dbReference type="Gene3D" id="3.10.350.10">
    <property type="entry name" value="LysM domain"/>
    <property type="match status" value="1"/>
</dbReference>
<dbReference type="InterPro" id="IPR018392">
    <property type="entry name" value="LysM"/>
</dbReference>
<reference evidence="4 5" key="1">
    <citation type="journal article" date="2022" name="Res Sq">
        <title>Evolution of multicellular longitudinally dividing oral cavity symbionts (Neisseriaceae).</title>
        <authorList>
            <person name="Nyongesa S."/>
            <person name="Weber P."/>
            <person name="Bernet E."/>
            <person name="Pullido F."/>
            <person name="Nieckarz M."/>
            <person name="Delaby M."/>
            <person name="Nieves C."/>
            <person name="Viehboeck T."/>
            <person name="Krause N."/>
            <person name="Rivera-Millot A."/>
            <person name="Nakamura A."/>
            <person name="Vischer N."/>
            <person name="VanNieuwenhze M."/>
            <person name="Brun Y."/>
            <person name="Cava F."/>
            <person name="Bulgheresi S."/>
            <person name="Veyrier F."/>
        </authorList>
    </citation>
    <scope>NUCLEOTIDE SEQUENCE [LARGE SCALE GENOMIC DNA]</scope>
    <source>
        <strain evidence="4 5">CCUG 63373m</strain>
    </source>
</reference>
<dbReference type="PANTHER" id="PTHR34700:SF4">
    <property type="entry name" value="PHAGE-LIKE ELEMENT PBSX PROTEIN XKDP"/>
    <property type="match status" value="1"/>
</dbReference>
<name>A0ABY4DT84_9NEIS</name>
<evidence type="ECO:0000313" key="5">
    <source>
        <dbReference type="Proteomes" id="UP000829817"/>
    </source>
</evidence>
<evidence type="ECO:0000256" key="1">
    <source>
        <dbReference type="SAM" id="MobiDB-lite"/>
    </source>
</evidence>
<dbReference type="InterPro" id="IPR052196">
    <property type="entry name" value="Bact_Kbp"/>
</dbReference>
<protein>
    <submittedName>
        <fullName evidence="4">LysM peptidoglycan-binding domain-containing protein</fullName>
    </submittedName>
</protein>
<feature type="chain" id="PRO_5045896564" evidence="2">
    <location>
        <begin position="23"/>
        <end position="426"/>
    </location>
</feature>
<evidence type="ECO:0000259" key="3">
    <source>
        <dbReference type="PROSITE" id="PS51782"/>
    </source>
</evidence>
<dbReference type="SMART" id="SM00257">
    <property type="entry name" value="LysM"/>
    <property type="match status" value="1"/>
</dbReference>
<dbReference type="RefSeq" id="WP_244785065.1">
    <property type="nucleotide sequence ID" value="NZ_CP091508.1"/>
</dbReference>
<accession>A0ABY4DT84</accession>
<dbReference type="PANTHER" id="PTHR34700">
    <property type="entry name" value="POTASSIUM BINDING PROTEIN KBP"/>
    <property type="match status" value="1"/>
</dbReference>
<dbReference type="SUPFAM" id="SSF54106">
    <property type="entry name" value="LysM domain"/>
    <property type="match status" value="1"/>
</dbReference>
<dbReference type="InterPro" id="IPR036779">
    <property type="entry name" value="LysM_dom_sf"/>
</dbReference>
<keyword evidence="5" id="KW-1185">Reference proteome</keyword>
<sequence length="426" mass="47681">MQKRIITLLCAVGLAISAQASAAGLKLRADAPARYTVKPGDTLWSISGKYLYSPWQWSRLWGANRSAVRNPHLIYPGQVLVLHYVNGRPRLAFDGAASYRDGIPVVKLTPRVREMSSGYGIQTLNMNFYRMFMQHPQVIAQMQTQDAPRLIEGPDSRMLYSRGDRVYAYNITEPGRYLVYRARKDILDPDTNKYLGQEVVFSGVVSTLPYTNSALDARSENDARYLPEGEYYTRLHPLVKIPTQTARPMVVEEAVSEIRKGDFLLKMTDEGDSFQMMPHAPAVRVNAKVVSIFDGVSEAGQFQTITLNKGEADGLDKGTVLSLYKRSRQTRVDLEEGAKGRRSVVKYVSIPAEEAGLAMVYRTSEHLASAIILESLTNINIGDVASEPGRDLDNMADDVPHVKNAPQEPHDTENNEYNFRSNINLY</sequence>
<dbReference type="EMBL" id="CP091508">
    <property type="protein sequence ID" value="UOO81802.1"/>
    <property type="molecule type" value="Genomic_DNA"/>
</dbReference>
<keyword evidence="2" id="KW-0732">Signal</keyword>
<dbReference type="PROSITE" id="PS51782">
    <property type="entry name" value="LYSM"/>
    <property type="match status" value="1"/>
</dbReference>
<evidence type="ECO:0000313" key="4">
    <source>
        <dbReference type="EMBL" id="UOO81802.1"/>
    </source>
</evidence>
<evidence type="ECO:0000256" key="2">
    <source>
        <dbReference type="SAM" id="SignalP"/>
    </source>
</evidence>
<dbReference type="Proteomes" id="UP000829817">
    <property type="component" value="Chromosome"/>
</dbReference>
<feature type="signal peptide" evidence="2">
    <location>
        <begin position="1"/>
        <end position="22"/>
    </location>
</feature>
<feature type="region of interest" description="Disordered" evidence="1">
    <location>
        <begin position="389"/>
        <end position="417"/>
    </location>
</feature>
<organism evidence="4 5">
    <name type="scientific">Uruburuella testudinis</name>
    <dbReference type="NCBI Taxonomy" id="1282863"/>
    <lineage>
        <taxon>Bacteria</taxon>
        <taxon>Pseudomonadati</taxon>
        <taxon>Pseudomonadota</taxon>
        <taxon>Betaproteobacteria</taxon>
        <taxon>Neisseriales</taxon>
        <taxon>Neisseriaceae</taxon>
        <taxon>Uruburuella</taxon>
    </lineage>
</organism>
<gene>
    <name evidence="4" type="ORF">LVJ83_12980</name>
</gene>
<dbReference type="CDD" id="cd00118">
    <property type="entry name" value="LysM"/>
    <property type="match status" value="1"/>
</dbReference>
<feature type="domain" description="LysM" evidence="3">
    <location>
        <begin position="33"/>
        <end position="82"/>
    </location>
</feature>
<feature type="compositionally biased region" description="Basic and acidic residues" evidence="1">
    <location>
        <begin position="389"/>
        <end position="401"/>
    </location>
</feature>